<keyword evidence="2" id="KW-1185">Reference proteome</keyword>
<dbReference type="EMBL" id="JAKOGI010000521">
    <property type="protein sequence ID" value="KAJ8433713.1"/>
    <property type="molecule type" value="Genomic_DNA"/>
</dbReference>
<organism evidence="1 2">
    <name type="scientific">Carnegiea gigantea</name>
    <dbReference type="NCBI Taxonomy" id="171969"/>
    <lineage>
        <taxon>Eukaryota</taxon>
        <taxon>Viridiplantae</taxon>
        <taxon>Streptophyta</taxon>
        <taxon>Embryophyta</taxon>
        <taxon>Tracheophyta</taxon>
        <taxon>Spermatophyta</taxon>
        <taxon>Magnoliopsida</taxon>
        <taxon>eudicotyledons</taxon>
        <taxon>Gunneridae</taxon>
        <taxon>Pentapetalae</taxon>
        <taxon>Caryophyllales</taxon>
        <taxon>Cactineae</taxon>
        <taxon>Cactaceae</taxon>
        <taxon>Cactoideae</taxon>
        <taxon>Echinocereeae</taxon>
        <taxon>Carnegiea</taxon>
    </lineage>
</organism>
<accession>A0A9Q1JZH8</accession>
<dbReference type="PANTHER" id="PTHR33710:SF71">
    <property type="entry name" value="ENDONUCLEASE_EXONUCLEASE_PHOSPHATASE DOMAIN-CONTAINING PROTEIN"/>
    <property type="match status" value="1"/>
</dbReference>
<protein>
    <submittedName>
        <fullName evidence="1">Uncharacterized protein</fullName>
    </submittedName>
</protein>
<proteinExistence type="predicted"/>
<evidence type="ECO:0000313" key="2">
    <source>
        <dbReference type="Proteomes" id="UP001153076"/>
    </source>
</evidence>
<gene>
    <name evidence="1" type="ORF">Cgig2_019822</name>
</gene>
<name>A0A9Q1JZH8_9CARY</name>
<dbReference type="AlphaFoldDB" id="A0A9Q1JZH8"/>
<dbReference type="PANTHER" id="PTHR33710">
    <property type="entry name" value="BNAC02G09200D PROTEIN"/>
    <property type="match status" value="1"/>
</dbReference>
<evidence type="ECO:0000313" key="1">
    <source>
        <dbReference type="EMBL" id="KAJ8433713.1"/>
    </source>
</evidence>
<dbReference type="SUPFAM" id="SSF56219">
    <property type="entry name" value="DNase I-like"/>
    <property type="match status" value="1"/>
</dbReference>
<reference evidence="1" key="1">
    <citation type="submission" date="2022-04" db="EMBL/GenBank/DDBJ databases">
        <title>Carnegiea gigantea Genome sequencing and assembly v2.</title>
        <authorList>
            <person name="Copetti D."/>
            <person name="Sanderson M.J."/>
            <person name="Burquez A."/>
            <person name="Wojciechowski M.F."/>
        </authorList>
    </citation>
    <scope>NUCLEOTIDE SEQUENCE</scope>
    <source>
        <strain evidence="1">SGP5-SGP5p</strain>
        <tissue evidence="1">Aerial part</tissue>
    </source>
</reference>
<sequence length="279" mass="32236">MELVANRMVRHWNWENNFDMGGNGRILLAWKPSHYSLTILDKTDQMIHNQATRLSNNSTFFITVRQSLWDDLVQLPKGITDATWCILEDFNAILTSADRIVGIMVLDTEVRDFAAYIDTCELSEVRYVGPYNSWTNKTIWSQLDRVLINHDWHGTFDYTQAEYKTNGCLIILLCSLAFQTDLNAQQGIAIERLNHIQQQFYADPSSYELIKQEANCRAYYINILFSTLSLIKQQCKADYINLGMTALGFSLLKQNKENLPLISTPSMIIHDLPLRDLRQ</sequence>
<dbReference type="Gene3D" id="3.60.10.10">
    <property type="entry name" value="Endonuclease/exonuclease/phosphatase"/>
    <property type="match status" value="1"/>
</dbReference>
<dbReference type="Proteomes" id="UP001153076">
    <property type="component" value="Unassembled WGS sequence"/>
</dbReference>
<dbReference type="OrthoDB" id="1932741at2759"/>
<comment type="caution">
    <text evidence="1">The sequence shown here is derived from an EMBL/GenBank/DDBJ whole genome shotgun (WGS) entry which is preliminary data.</text>
</comment>
<dbReference type="InterPro" id="IPR036691">
    <property type="entry name" value="Endo/exonu/phosph_ase_sf"/>
</dbReference>